<keyword evidence="3 5" id="KW-1133">Transmembrane helix</keyword>
<feature type="transmembrane region" description="Helical" evidence="5">
    <location>
        <begin position="322"/>
        <end position="343"/>
    </location>
</feature>
<feature type="transmembrane region" description="Helical" evidence="5">
    <location>
        <begin position="90"/>
        <end position="113"/>
    </location>
</feature>
<dbReference type="OrthoDB" id="2734473at2"/>
<keyword evidence="4 5" id="KW-0472">Membrane</keyword>
<dbReference type="GO" id="GO:0016020">
    <property type="term" value="C:membrane"/>
    <property type="evidence" value="ECO:0007669"/>
    <property type="project" value="UniProtKB-SubCell"/>
</dbReference>
<evidence type="ECO:0000256" key="3">
    <source>
        <dbReference type="ARBA" id="ARBA00022989"/>
    </source>
</evidence>
<dbReference type="Proteomes" id="UP000198312">
    <property type="component" value="Chromosome"/>
</dbReference>
<name>A0A220U4J1_9BACI</name>
<feature type="transmembrane region" description="Helical" evidence="5">
    <location>
        <begin position="57"/>
        <end position="78"/>
    </location>
</feature>
<feature type="transmembrane region" description="Helical" evidence="5">
    <location>
        <begin position="183"/>
        <end position="205"/>
    </location>
</feature>
<feature type="transmembrane region" description="Helical" evidence="5">
    <location>
        <begin position="250"/>
        <end position="272"/>
    </location>
</feature>
<dbReference type="InterPro" id="IPR038665">
    <property type="entry name" value="Voltage-dep_anion_channel_sf"/>
</dbReference>
<feature type="transmembrane region" description="Helical" evidence="5">
    <location>
        <begin position="158"/>
        <end position="177"/>
    </location>
</feature>
<feature type="transmembrane region" description="Helical" evidence="5">
    <location>
        <begin position="119"/>
        <end position="146"/>
    </location>
</feature>
<feature type="transmembrane region" description="Helical" evidence="5">
    <location>
        <begin position="292"/>
        <end position="310"/>
    </location>
</feature>
<dbReference type="Gene3D" id="1.50.10.150">
    <property type="entry name" value="Voltage-dependent anion channel"/>
    <property type="match status" value="1"/>
</dbReference>
<evidence type="ECO:0000256" key="4">
    <source>
        <dbReference type="ARBA" id="ARBA00023136"/>
    </source>
</evidence>
<keyword evidence="2 5" id="KW-0812">Transmembrane</keyword>
<gene>
    <name evidence="6" type="ORF">CFK37_11010</name>
</gene>
<dbReference type="KEGG" id="vil:CFK37_11010"/>
<dbReference type="Pfam" id="PF03595">
    <property type="entry name" value="SLAC1"/>
    <property type="match status" value="1"/>
</dbReference>
<reference evidence="6 7" key="1">
    <citation type="submission" date="2017-07" db="EMBL/GenBank/DDBJ databases">
        <title>Virgibacillus sp. LM2416.</title>
        <authorList>
            <person name="Tak E.J."/>
            <person name="Bae J.-W."/>
        </authorList>
    </citation>
    <scope>NUCLEOTIDE SEQUENCE [LARGE SCALE GENOMIC DNA]</scope>
    <source>
        <strain evidence="6 7">LM2416</strain>
    </source>
</reference>
<evidence type="ECO:0000256" key="5">
    <source>
        <dbReference type="SAM" id="Phobius"/>
    </source>
</evidence>
<evidence type="ECO:0000313" key="7">
    <source>
        <dbReference type="Proteomes" id="UP000198312"/>
    </source>
</evidence>
<comment type="subcellular location">
    <subcellularLocation>
        <location evidence="1">Membrane</location>
        <topology evidence="1">Multi-pass membrane protein</topology>
    </subcellularLocation>
</comment>
<accession>A0A220U4J1</accession>
<feature type="transmembrane region" description="Helical" evidence="5">
    <location>
        <begin position="225"/>
        <end position="244"/>
    </location>
</feature>
<dbReference type="InterPro" id="IPR004695">
    <property type="entry name" value="SLAC1/Mae1/Ssu1/TehA"/>
</dbReference>
<dbReference type="GO" id="GO:0055085">
    <property type="term" value="P:transmembrane transport"/>
    <property type="evidence" value="ECO:0007669"/>
    <property type="project" value="InterPro"/>
</dbReference>
<evidence type="ECO:0000256" key="2">
    <source>
        <dbReference type="ARBA" id="ARBA00022692"/>
    </source>
</evidence>
<dbReference type="AlphaFoldDB" id="A0A220U4J1"/>
<evidence type="ECO:0008006" key="8">
    <source>
        <dbReference type="Google" id="ProtNLM"/>
    </source>
</evidence>
<dbReference type="EMBL" id="CP022315">
    <property type="protein sequence ID" value="ASK62643.1"/>
    <property type="molecule type" value="Genomic_DNA"/>
</dbReference>
<sequence length="364" mass="41617">MINLLGFIAALLFCFAIRQLCFNKEDTPTAAGAIVMAIGIFLYSAMQQFSFYAYGEIFAFILAAIWSLIVLAIMSTLLDHSFHKKHLKDPVHLFAVGTWVAGTSVLGNVIFQFSLDLGIFPYIMGMLNILLYLWFLSYVFPAFLIIFKSSAKDNAHGVLLLPTVGTQSIVLLLYNIFHRLLPAFGNICLISFGILLYIIGFYLIFRRYLLQRNWNLADDWKNTNCIVHGAISITGLATVTTEVFDYHFQFFLWMWAIVFFVLIEAVELYRAILRIKKFGIVGGVGKYDVSQWSRNFTFGMLYAFTARFQLPGSSSFAHLRHVILTVGPWIVLLFLFIEIVIFFKSKLKWSIGKNRRQSEAQMNE</sequence>
<protein>
    <recommendedName>
        <fullName evidence="8">Voltage-dependent anion channel</fullName>
    </recommendedName>
</protein>
<organism evidence="6 7">
    <name type="scientific">Virgibacillus phasianinus</name>
    <dbReference type="NCBI Taxonomy" id="2017483"/>
    <lineage>
        <taxon>Bacteria</taxon>
        <taxon>Bacillati</taxon>
        <taxon>Bacillota</taxon>
        <taxon>Bacilli</taxon>
        <taxon>Bacillales</taxon>
        <taxon>Bacillaceae</taxon>
        <taxon>Virgibacillus</taxon>
    </lineage>
</organism>
<proteinExistence type="predicted"/>
<evidence type="ECO:0000256" key="1">
    <source>
        <dbReference type="ARBA" id="ARBA00004141"/>
    </source>
</evidence>
<keyword evidence="7" id="KW-1185">Reference proteome</keyword>
<evidence type="ECO:0000313" key="6">
    <source>
        <dbReference type="EMBL" id="ASK62643.1"/>
    </source>
</evidence>
<dbReference type="RefSeq" id="WP_089061902.1">
    <property type="nucleotide sequence ID" value="NZ_CP022315.1"/>
</dbReference>